<name>A0A382ZRI7_9ZZZZ</name>
<protein>
    <recommendedName>
        <fullName evidence="2">Class I poly(R)-hydroxyalkanoic acid synthase</fullName>
    </recommendedName>
</protein>
<proteinExistence type="predicted"/>
<feature type="non-terminal residue" evidence="1">
    <location>
        <position position="1"/>
    </location>
</feature>
<dbReference type="AlphaFoldDB" id="A0A382ZRI7"/>
<organism evidence="1">
    <name type="scientific">marine metagenome</name>
    <dbReference type="NCBI Taxonomy" id="408172"/>
    <lineage>
        <taxon>unclassified sequences</taxon>
        <taxon>metagenomes</taxon>
        <taxon>ecological metagenomes</taxon>
    </lineage>
</organism>
<reference evidence="1" key="1">
    <citation type="submission" date="2018-05" db="EMBL/GenBank/DDBJ databases">
        <authorList>
            <person name="Lanie J.A."/>
            <person name="Ng W.-L."/>
            <person name="Kazmierczak K.M."/>
            <person name="Andrzejewski T.M."/>
            <person name="Davidsen T.M."/>
            <person name="Wayne K.J."/>
            <person name="Tettelin H."/>
            <person name="Glass J.I."/>
            <person name="Rusch D."/>
            <person name="Podicherti R."/>
            <person name="Tsui H.-C.T."/>
            <person name="Winkler M.E."/>
        </authorList>
    </citation>
    <scope>NUCLEOTIDE SEQUENCE</scope>
</reference>
<evidence type="ECO:0008006" key="2">
    <source>
        <dbReference type="Google" id="ProtNLM"/>
    </source>
</evidence>
<dbReference type="PANTHER" id="PTHR36837">
    <property type="entry name" value="POLY(3-HYDROXYALKANOATE) POLYMERASE SUBUNIT PHAC"/>
    <property type="match status" value="1"/>
</dbReference>
<gene>
    <name evidence="1" type="ORF">METZ01_LOCUS450958</name>
</gene>
<dbReference type="EMBL" id="UINC01186065">
    <property type="protein sequence ID" value="SVD98104.1"/>
    <property type="molecule type" value="Genomic_DNA"/>
</dbReference>
<evidence type="ECO:0000313" key="1">
    <source>
        <dbReference type="EMBL" id="SVD98104.1"/>
    </source>
</evidence>
<sequence>NSGHVAGIMKGKNPKPGKSFFYSTYKDNINVSPDEWLNSAVKNGGSWWPTWIEWLTKHSGKLKDSKELNLNKYPVIYSAPGQYVVQKQL</sequence>
<accession>A0A382ZRI7</accession>
<dbReference type="PANTHER" id="PTHR36837:SF5">
    <property type="entry name" value="POLY-3-HYDROXYBUTYRATE SYNTHASE"/>
    <property type="match status" value="1"/>
</dbReference>
<dbReference type="InterPro" id="IPR051321">
    <property type="entry name" value="PHA/PHB_synthase"/>
</dbReference>